<dbReference type="Pfam" id="PF01182">
    <property type="entry name" value="Glucosamine_iso"/>
    <property type="match status" value="1"/>
</dbReference>
<comment type="caution">
    <text evidence="2">The sequence shown here is derived from an EMBL/GenBank/DDBJ whole genome shotgun (WGS) entry which is preliminary data.</text>
</comment>
<dbReference type="InterPro" id="IPR037171">
    <property type="entry name" value="NagB/RpiA_transferase-like"/>
</dbReference>
<dbReference type="RefSeq" id="XP_024330088.1">
    <property type="nucleotide sequence ID" value="XM_024476506.1"/>
</dbReference>
<evidence type="ECO:0000259" key="1">
    <source>
        <dbReference type="Pfam" id="PF01182"/>
    </source>
</evidence>
<dbReference type="Gene3D" id="3.40.50.1360">
    <property type="match status" value="1"/>
</dbReference>
<protein>
    <submittedName>
        <fullName evidence="2">6-phosphogluconolactonase</fullName>
    </submittedName>
</protein>
<dbReference type="SUPFAM" id="SSF100950">
    <property type="entry name" value="NagB/RpiA/CoA transferase-like"/>
    <property type="match status" value="1"/>
</dbReference>
<dbReference type="AlphaFoldDB" id="A0A0F9W9P6"/>
<evidence type="ECO:0000313" key="2">
    <source>
        <dbReference type="EMBL" id="KKO74346.1"/>
    </source>
</evidence>
<dbReference type="GO" id="GO:0005975">
    <property type="term" value="P:carbohydrate metabolic process"/>
    <property type="evidence" value="ECO:0007669"/>
    <property type="project" value="InterPro"/>
</dbReference>
<dbReference type="VEuPathDB" id="MicrosporidiaDB:NCER_101901"/>
<dbReference type="PANTHER" id="PTHR11054:SF0">
    <property type="entry name" value="6-PHOSPHOGLUCONOLACTONASE"/>
    <property type="match status" value="1"/>
</dbReference>
<organism evidence="2 3">
    <name type="scientific">Vairimorpha ceranae</name>
    <dbReference type="NCBI Taxonomy" id="40302"/>
    <lineage>
        <taxon>Eukaryota</taxon>
        <taxon>Fungi</taxon>
        <taxon>Fungi incertae sedis</taxon>
        <taxon>Microsporidia</taxon>
        <taxon>Nosematidae</taxon>
        <taxon>Vairimorpha</taxon>
    </lineage>
</organism>
<sequence>MKFILTEDFKSEIYNLLVPYDNHPLNLMIAGGSLLNILDNPSISFLNSSQWKIFYADERCHKSCLNFTGSKPFLSYLNTDQIFKIDVESEDPVSQYKKVLEPIDLCLLGIGSDGHICSLFPDLNDLDTTEDVIQVFNPNVVSPNRITVSLHFLNTKVNNLYFVIPPKEKVKNVVKPHERICKRLQIEFTSIIDKKFNT</sequence>
<keyword evidence="3" id="KW-1185">Reference proteome</keyword>
<dbReference type="OrthoDB" id="432544at2759"/>
<gene>
    <name evidence="2" type="ORF">AAJ76_8100015412</name>
</gene>
<reference evidence="2 3" key="1">
    <citation type="journal article" date="2015" name="Environ. Microbiol.">
        <title>Genome analyses suggest the presence of polyploidy and recent human-driven expansions in eight global populations of the honeybee pathogen Nosema ceranae.</title>
        <authorList>
            <person name="Pelin A."/>
            <person name="Selman M."/>
            <person name="Aris-Brosou S."/>
            <person name="Farinelli L."/>
            <person name="Corradi N."/>
        </authorList>
    </citation>
    <scope>NUCLEOTIDE SEQUENCE [LARGE SCALE GENOMIC DNA]</scope>
    <source>
        <strain evidence="2 3">PA08 1199</strain>
    </source>
</reference>
<accession>A0A0F9W9P6</accession>
<dbReference type="PANTHER" id="PTHR11054">
    <property type="entry name" value="6-PHOSPHOGLUCONOLACTONASE"/>
    <property type="match status" value="1"/>
</dbReference>
<dbReference type="Proteomes" id="UP000034350">
    <property type="component" value="Unassembled WGS sequence"/>
</dbReference>
<name>A0A0F9W9P6_9MICR</name>
<dbReference type="InterPro" id="IPR039104">
    <property type="entry name" value="6PGL"/>
</dbReference>
<dbReference type="GeneID" id="36321460"/>
<evidence type="ECO:0000313" key="3">
    <source>
        <dbReference type="Proteomes" id="UP000034350"/>
    </source>
</evidence>
<proteinExistence type="predicted"/>
<dbReference type="OMA" id="YADERIC"/>
<dbReference type="EMBL" id="JPQZ01000081">
    <property type="protein sequence ID" value="KKO74346.1"/>
    <property type="molecule type" value="Genomic_DNA"/>
</dbReference>
<feature type="domain" description="Glucosamine/galactosamine-6-phosphate isomerase" evidence="1">
    <location>
        <begin position="23"/>
        <end position="171"/>
    </location>
</feature>
<dbReference type="InterPro" id="IPR006148">
    <property type="entry name" value="Glc/Gal-6P_isomerase"/>
</dbReference>
<dbReference type="VEuPathDB" id="MicrosporidiaDB:AAJ76_8100015412"/>